<dbReference type="FunFam" id="3.30.160.60:FF:000100">
    <property type="entry name" value="Zinc finger 45-like"/>
    <property type="match status" value="1"/>
</dbReference>
<keyword evidence="3 5" id="KW-0863">Zinc-finger</keyword>
<evidence type="ECO:0000256" key="5">
    <source>
        <dbReference type="PROSITE-ProRule" id="PRU00042"/>
    </source>
</evidence>
<name>A0AAV4PKM4_9ARAC</name>
<evidence type="ECO:0000256" key="3">
    <source>
        <dbReference type="ARBA" id="ARBA00022771"/>
    </source>
</evidence>
<evidence type="ECO:0000256" key="4">
    <source>
        <dbReference type="ARBA" id="ARBA00022833"/>
    </source>
</evidence>
<proteinExistence type="predicted"/>
<comment type="caution">
    <text evidence="7">The sequence shown here is derived from an EMBL/GenBank/DDBJ whole genome shotgun (WGS) entry which is preliminary data.</text>
</comment>
<protein>
    <recommendedName>
        <fullName evidence="6">C2H2-type domain-containing protein</fullName>
    </recommendedName>
</protein>
<reference evidence="7 8" key="1">
    <citation type="submission" date="2021-06" db="EMBL/GenBank/DDBJ databases">
        <title>Caerostris darwini draft genome.</title>
        <authorList>
            <person name="Kono N."/>
            <person name="Arakawa K."/>
        </authorList>
    </citation>
    <scope>NUCLEOTIDE SEQUENCE [LARGE SCALE GENOMIC DNA]</scope>
</reference>
<sequence length="93" mass="10551">MWKSIKNFIQEKCILFVKNAAEHSLKSQRHKKSHSEEKPHVCKMCGNLFKYEGNLKTHMLSCITEKFGKPVEGIYSSEGSSVTSEDTPNTSES</sequence>
<evidence type="ECO:0000256" key="1">
    <source>
        <dbReference type="ARBA" id="ARBA00022723"/>
    </source>
</evidence>
<dbReference type="PROSITE" id="PS50157">
    <property type="entry name" value="ZINC_FINGER_C2H2_2"/>
    <property type="match status" value="1"/>
</dbReference>
<dbReference type="InterPro" id="IPR013087">
    <property type="entry name" value="Znf_C2H2_type"/>
</dbReference>
<dbReference type="InterPro" id="IPR036236">
    <property type="entry name" value="Znf_C2H2_sf"/>
</dbReference>
<dbReference type="AlphaFoldDB" id="A0AAV4PKM4"/>
<dbReference type="GO" id="GO:0008270">
    <property type="term" value="F:zinc ion binding"/>
    <property type="evidence" value="ECO:0007669"/>
    <property type="project" value="UniProtKB-KW"/>
</dbReference>
<organism evidence="7 8">
    <name type="scientific">Caerostris darwini</name>
    <dbReference type="NCBI Taxonomy" id="1538125"/>
    <lineage>
        <taxon>Eukaryota</taxon>
        <taxon>Metazoa</taxon>
        <taxon>Ecdysozoa</taxon>
        <taxon>Arthropoda</taxon>
        <taxon>Chelicerata</taxon>
        <taxon>Arachnida</taxon>
        <taxon>Araneae</taxon>
        <taxon>Araneomorphae</taxon>
        <taxon>Entelegynae</taxon>
        <taxon>Araneoidea</taxon>
        <taxon>Araneidae</taxon>
        <taxon>Caerostris</taxon>
    </lineage>
</organism>
<dbReference type="EMBL" id="BPLQ01003044">
    <property type="protein sequence ID" value="GIX97543.1"/>
    <property type="molecule type" value="Genomic_DNA"/>
</dbReference>
<keyword evidence="2" id="KW-0677">Repeat</keyword>
<keyword evidence="4" id="KW-0862">Zinc</keyword>
<gene>
    <name evidence="7" type="ORF">CDAR_517631</name>
</gene>
<dbReference type="Proteomes" id="UP001054837">
    <property type="component" value="Unassembled WGS sequence"/>
</dbReference>
<evidence type="ECO:0000256" key="2">
    <source>
        <dbReference type="ARBA" id="ARBA00022737"/>
    </source>
</evidence>
<dbReference type="Gene3D" id="3.30.160.60">
    <property type="entry name" value="Classic Zinc Finger"/>
    <property type="match status" value="1"/>
</dbReference>
<keyword evidence="8" id="KW-1185">Reference proteome</keyword>
<evidence type="ECO:0000313" key="7">
    <source>
        <dbReference type="EMBL" id="GIX97543.1"/>
    </source>
</evidence>
<evidence type="ECO:0000313" key="8">
    <source>
        <dbReference type="Proteomes" id="UP001054837"/>
    </source>
</evidence>
<dbReference type="SUPFAM" id="SSF57667">
    <property type="entry name" value="beta-beta-alpha zinc fingers"/>
    <property type="match status" value="1"/>
</dbReference>
<feature type="domain" description="C2H2-type" evidence="6">
    <location>
        <begin position="40"/>
        <end position="70"/>
    </location>
</feature>
<keyword evidence="1" id="KW-0479">Metal-binding</keyword>
<evidence type="ECO:0000259" key="6">
    <source>
        <dbReference type="PROSITE" id="PS50157"/>
    </source>
</evidence>
<accession>A0AAV4PKM4</accession>